<accession>A0A934WPN1</accession>
<comment type="similarity">
    <text evidence="7">Belongs to the binding-protein-dependent transport system permease family.</text>
</comment>
<sequence>MSAKLRSTISKVAPRVGIFLLILAIWYCVCRFTGIPKFVLPSPGDVIGAFKEDWQLMLSHARVTLTETMIGLFFGILIGFLTAVLMDRFALVRKTVYPLIVVSQTIPTVAIAPMLVIWMGYQMLPKIVLIVLVVFFPIAISLLQGFSEVDKDTVNLMRSMGANRMQIFRYVKLPNSLGHFFSSLKISVSYAVVSAVVSEWIGGTEGLGCYMTRVRKSFASDKMFAVIILISVISLILIWLTELIQHACMPWEKTHYHHRRSKE</sequence>
<dbReference type="Proteomes" id="UP000633365">
    <property type="component" value="Unassembled WGS sequence"/>
</dbReference>
<evidence type="ECO:0000256" key="4">
    <source>
        <dbReference type="ARBA" id="ARBA00022692"/>
    </source>
</evidence>
<evidence type="ECO:0000256" key="1">
    <source>
        <dbReference type="ARBA" id="ARBA00004651"/>
    </source>
</evidence>
<comment type="subcellular location">
    <subcellularLocation>
        <location evidence="1 7">Cell membrane</location>
        <topology evidence="1 7">Multi-pass membrane protein</topology>
    </subcellularLocation>
</comment>
<keyword evidence="3" id="KW-1003">Cell membrane</keyword>
<evidence type="ECO:0000256" key="3">
    <source>
        <dbReference type="ARBA" id="ARBA00022475"/>
    </source>
</evidence>
<dbReference type="SUPFAM" id="SSF161098">
    <property type="entry name" value="MetI-like"/>
    <property type="match status" value="1"/>
</dbReference>
<dbReference type="AlphaFoldDB" id="A0A934WPN1"/>
<feature type="transmembrane region" description="Helical" evidence="7">
    <location>
        <begin position="12"/>
        <end position="34"/>
    </location>
</feature>
<name>A0A934WPN1_9FIRM</name>
<dbReference type="Gene3D" id="1.10.3720.10">
    <property type="entry name" value="MetI-like"/>
    <property type="match status" value="1"/>
</dbReference>
<evidence type="ECO:0000256" key="2">
    <source>
        <dbReference type="ARBA" id="ARBA00022448"/>
    </source>
</evidence>
<keyword evidence="2 7" id="KW-0813">Transport</keyword>
<dbReference type="CDD" id="cd06261">
    <property type="entry name" value="TM_PBP2"/>
    <property type="match status" value="1"/>
</dbReference>
<organism evidence="9 10">
    <name type="scientific">Ruminococcus difficilis</name>
    <dbReference type="NCBI Taxonomy" id="2763069"/>
    <lineage>
        <taxon>Bacteria</taxon>
        <taxon>Bacillati</taxon>
        <taxon>Bacillota</taxon>
        <taxon>Clostridia</taxon>
        <taxon>Eubacteriales</taxon>
        <taxon>Oscillospiraceae</taxon>
        <taxon>Ruminococcus</taxon>
    </lineage>
</organism>
<keyword evidence="10" id="KW-1185">Reference proteome</keyword>
<gene>
    <name evidence="9" type="ORF">JKK62_07225</name>
</gene>
<reference evidence="9" key="1">
    <citation type="submission" date="2021-01" db="EMBL/GenBank/DDBJ databases">
        <title>Genome public.</title>
        <authorList>
            <person name="Liu C."/>
            <person name="Sun Q."/>
        </authorList>
    </citation>
    <scope>NUCLEOTIDE SEQUENCE</scope>
    <source>
        <strain evidence="9">M6</strain>
    </source>
</reference>
<evidence type="ECO:0000256" key="7">
    <source>
        <dbReference type="RuleBase" id="RU363032"/>
    </source>
</evidence>
<dbReference type="GO" id="GO:0055085">
    <property type="term" value="P:transmembrane transport"/>
    <property type="evidence" value="ECO:0007669"/>
    <property type="project" value="InterPro"/>
</dbReference>
<dbReference type="PANTHER" id="PTHR30151:SF20">
    <property type="entry name" value="ABC TRANSPORTER PERMEASE PROTEIN HI_0355-RELATED"/>
    <property type="match status" value="1"/>
</dbReference>
<evidence type="ECO:0000313" key="10">
    <source>
        <dbReference type="Proteomes" id="UP000633365"/>
    </source>
</evidence>
<protein>
    <submittedName>
        <fullName evidence="9">ABC transporter permease</fullName>
    </submittedName>
</protein>
<dbReference type="EMBL" id="JAEQMG010000061">
    <property type="protein sequence ID" value="MBK6088446.1"/>
    <property type="molecule type" value="Genomic_DNA"/>
</dbReference>
<feature type="transmembrane region" description="Helical" evidence="7">
    <location>
        <begin position="223"/>
        <end position="240"/>
    </location>
</feature>
<feature type="transmembrane region" description="Helical" evidence="7">
    <location>
        <begin position="63"/>
        <end position="85"/>
    </location>
</feature>
<evidence type="ECO:0000259" key="8">
    <source>
        <dbReference type="PROSITE" id="PS50928"/>
    </source>
</evidence>
<feature type="domain" description="ABC transmembrane type-1" evidence="8">
    <location>
        <begin position="61"/>
        <end position="245"/>
    </location>
</feature>
<keyword evidence="5 7" id="KW-1133">Transmembrane helix</keyword>
<evidence type="ECO:0000313" key="9">
    <source>
        <dbReference type="EMBL" id="MBK6088446.1"/>
    </source>
</evidence>
<feature type="transmembrane region" description="Helical" evidence="7">
    <location>
        <begin position="127"/>
        <end position="146"/>
    </location>
</feature>
<keyword evidence="4 7" id="KW-0812">Transmembrane</keyword>
<dbReference type="Pfam" id="PF00528">
    <property type="entry name" value="BPD_transp_1"/>
    <property type="match status" value="1"/>
</dbReference>
<dbReference type="InterPro" id="IPR035906">
    <property type="entry name" value="MetI-like_sf"/>
</dbReference>
<keyword evidence="6 7" id="KW-0472">Membrane</keyword>
<proteinExistence type="inferred from homology"/>
<evidence type="ECO:0000256" key="6">
    <source>
        <dbReference type="ARBA" id="ARBA00023136"/>
    </source>
</evidence>
<dbReference type="GO" id="GO:0005886">
    <property type="term" value="C:plasma membrane"/>
    <property type="evidence" value="ECO:0007669"/>
    <property type="project" value="UniProtKB-SubCell"/>
</dbReference>
<dbReference type="PANTHER" id="PTHR30151">
    <property type="entry name" value="ALKANE SULFONATE ABC TRANSPORTER-RELATED, MEMBRANE SUBUNIT"/>
    <property type="match status" value="1"/>
</dbReference>
<feature type="transmembrane region" description="Helical" evidence="7">
    <location>
        <begin position="97"/>
        <end position="121"/>
    </location>
</feature>
<comment type="caution">
    <text evidence="9">The sequence shown here is derived from an EMBL/GenBank/DDBJ whole genome shotgun (WGS) entry which is preliminary data.</text>
</comment>
<dbReference type="PROSITE" id="PS50928">
    <property type="entry name" value="ABC_TM1"/>
    <property type="match status" value="1"/>
</dbReference>
<dbReference type="InterPro" id="IPR000515">
    <property type="entry name" value="MetI-like"/>
</dbReference>
<dbReference type="RefSeq" id="WP_201427344.1">
    <property type="nucleotide sequence ID" value="NZ_JAEQMG010000061.1"/>
</dbReference>
<evidence type="ECO:0000256" key="5">
    <source>
        <dbReference type="ARBA" id="ARBA00022989"/>
    </source>
</evidence>